<keyword evidence="1" id="KW-0812">Transmembrane</keyword>
<proteinExistence type="predicted"/>
<evidence type="ECO:0000313" key="3">
    <source>
        <dbReference type="Proteomes" id="UP001555826"/>
    </source>
</evidence>
<keyword evidence="3" id="KW-1185">Reference proteome</keyword>
<evidence type="ECO:0000313" key="2">
    <source>
        <dbReference type="EMBL" id="MEW9266019.1"/>
    </source>
</evidence>
<feature type="transmembrane region" description="Helical" evidence="1">
    <location>
        <begin position="220"/>
        <end position="241"/>
    </location>
</feature>
<name>A0ABV3P8Q1_9ACTN</name>
<keyword evidence="1" id="KW-1133">Transmembrane helix</keyword>
<feature type="transmembrane region" description="Helical" evidence="1">
    <location>
        <begin position="70"/>
        <end position="95"/>
    </location>
</feature>
<feature type="transmembrane region" description="Helical" evidence="1">
    <location>
        <begin position="253"/>
        <end position="274"/>
    </location>
</feature>
<reference evidence="2 3" key="1">
    <citation type="submission" date="2024-07" db="EMBL/GenBank/DDBJ databases">
        <authorList>
            <person name="Thanompreechachai J."/>
            <person name="Duangmal K."/>
        </authorList>
    </citation>
    <scope>NUCLEOTIDE SEQUENCE [LARGE SCALE GENOMIC DNA]</scope>
    <source>
        <strain evidence="2 3">KCTC 19886</strain>
    </source>
</reference>
<organism evidence="2 3">
    <name type="scientific">Kineococcus endophyticus</name>
    <dbReference type="NCBI Taxonomy" id="1181883"/>
    <lineage>
        <taxon>Bacteria</taxon>
        <taxon>Bacillati</taxon>
        <taxon>Actinomycetota</taxon>
        <taxon>Actinomycetes</taxon>
        <taxon>Kineosporiales</taxon>
        <taxon>Kineosporiaceae</taxon>
        <taxon>Kineococcus</taxon>
    </lineage>
</organism>
<comment type="caution">
    <text evidence="2">The sequence shown here is derived from an EMBL/GenBank/DDBJ whole genome shotgun (WGS) entry which is preliminary data.</text>
</comment>
<feature type="transmembrane region" description="Helical" evidence="1">
    <location>
        <begin position="41"/>
        <end position="64"/>
    </location>
</feature>
<feature type="transmembrane region" description="Helical" evidence="1">
    <location>
        <begin position="12"/>
        <end position="29"/>
    </location>
</feature>
<dbReference type="Proteomes" id="UP001555826">
    <property type="component" value="Unassembled WGS sequence"/>
</dbReference>
<keyword evidence="1" id="KW-0472">Membrane</keyword>
<dbReference type="PANTHER" id="PTHR35007:SF2">
    <property type="entry name" value="PILUS ASSEMBLE PROTEIN"/>
    <property type="match status" value="1"/>
</dbReference>
<dbReference type="EMBL" id="JBFNQN010000010">
    <property type="protein sequence ID" value="MEW9266019.1"/>
    <property type="molecule type" value="Genomic_DNA"/>
</dbReference>
<evidence type="ECO:0000256" key="1">
    <source>
        <dbReference type="SAM" id="Phobius"/>
    </source>
</evidence>
<gene>
    <name evidence="2" type="ORF">AB1207_14795</name>
</gene>
<accession>A0ABV3P8Q1</accession>
<sequence>MNGSMDGVRVGALLGLGVFCVWWACWTRPPRVRRPRRRVRALLDAAGWPEVPTAALPFVCLVAGTGAGVLVLAVSAVPVLGFGACAAAAWAPVVLARSRARRREQDAAAQWPDAVDAMTASVRAGATLPEAVAGLAVRGPSGFRPAFARFAAAHRASGSFDAELERLRDDLADPVFDRLAATVRMTRQVGGSDLGATLRTFSGYLREDARTRGELQARQSWTVSAARLAVAAPWIVLALLATRPGTLAAFADTTGALVLAGGAALTAGSYRLMLRLGRLPTPRRVLT</sequence>
<protein>
    <submittedName>
        <fullName evidence="2">Type II secretion system protein F</fullName>
    </submittedName>
</protein>
<dbReference type="PANTHER" id="PTHR35007">
    <property type="entry name" value="INTEGRAL MEMBRANE PROTEIN-RELATED"/>
    <property type="match status" value="1"/>
</dbReference>
<dbReference type="RefSeq" id="WP_367639152.1">
    <property type="nucleotide sequence ID" value="NZ_JBFNQN010000010.1"/>
</dbReference>